<dbReference type="InterPro" id="IPR044876">
    <property type="entry name" value="HRDC_dom_sf"/>
</dbReference>
<organism evidence="20 21">
    <name type="scientific">Clostridium lapidicellarium</name>
    <dbReference type="NCBI Taxonomy" id="3240931"/>
    <lineage>
        <taxon>Bacteria</taxon>
        <taxon>Bacillati</taxon>
        <taxon>Bacillota</taxon>
        <taxon>Clostridia</taxon>
        <taxon>Eubacteriales</taxon>
        <taxon>Clostridiaceae</taxon>
        <taxon>Clostridium</taxon>
    </lineage>
</organism>
<dbReference type="EC" id="5.6.2.4" evidence="16"/>
<evidence type="ECO:0000259" key="18">
    <source>
        <dbReference type="PROSITE" id="PS51192"/>
    </source>
</evidence>
<dbReference type="NCBIfam" id="TIGR00614">
    <property type="entry name" value="recQ_fam"/>
    <property type="match status" value="1"/>
</dbReference>
<dbReference type="NCBIfam" id="TIGR01389">
    <property type="entry name" value="recQ"/>
    <property type="match status" value="1"/>
</dbReference>
<dbReference type="SMART" id="SM00490">
    <property type="entry name" value="HELICc"/>
    <property type="match status" value="1"/>
</dbReference>
<dbReference type="Pfam" id="PF14493">
    <property type="entry name" value="HTH_40"/>
    <property type="match status" value="1"/>
</dbReference>
<dbReference type="SMART" id="SM00341">
    <property type="entry name" value="HRDC"/>
    <property type="match status" value="1"/>
</dbReference>
<keyword evidence="12" id="KW-0233">DNA recombination</keyword>
<keyword evidence="5" id="KW-0547">Nucleotide-binding</keyword>
<accession>A0ABV4DYP4</accession>
<dbReference type="InterPro" id="IPR010997">
    <property type="entry name" value="HRDC-like_sf"/>
</dbReference>
<evidence type="ECO:0000256" key="2">
    <source>
        <dbReference type="ARBA" id="ARBA00001947"/>
    </source>
</evidence>
<evidence type="ECO:0000256" key="11">
    <source>
        <dbReference type="ARBA" id="ARBA00023125"/>
    </source>
</evidence>
<keyword evidence="14" id="KW-0413">Isomerase</keyword>
<sequence>MNNSALKVLNKYYGYDNFRGDQNEVIESILNGRDTMAIMPTGGGKSLCYQIPALLFKGITIVISPLISLMKDQVDSIKTLGIRAAYINSSIAQDEILNICSSLKNGGVKILYVAPERLESPDFCSIIKNLPVSQVAVDEAHCVSQWGHDFRVSYTYIWKFIECFSRRPVVTAFTATATDEVREDIVKQIHMKDPAVFISGFDRENLKLCCLKVGNRFEYVLDYIKANLGQSGIIYSATRKKVDNLYEKLKANGISVGKYHAGLSAEDRKKNQEDFVYDRVDVIVATNAFGMGIDKSNVRFVIHYNMPKNIESYYQEIGRAGRDGEKSECILMFSPQDVITQKYLIETSIQSPARRMNEYKKLQSMVDFVHYNGCLRKYILNYFGEHVDYDECGNCSNCIREGKYVDKTVDSQKVLSCIYRMKREFGVNMIVDVLRGSTQKKVLQYGFDKISTYGIMKNYSKNGLSNFINTLIAQGYISLKEGEYPTVILNSNSVKILKGKEKVVLKEPTKVEKITVNSNLFELLRNCRREIARGEGVPPYLIFSDTTLREISSRYPVTSKQMLDISGVGELKLKKYGDIFLKIVREYVEKNNIKSNWYFKGNLSEVGSRKNGKLKTFEITVNMLDENMGIDEISSKRGLTVSTILSHIMKYVEQGNKLNVKMNFDSLFSKEEENMIVQVIKKIGMDRLKPVKESLPDSISYDKIKAVILKDYILKDNS</sequence>
<dbReference type="SMART" id="SM00487">
    <property type="entry name" value="DEXDc"/>
    <property type="match status" value="1"/>
</dbReference>
<dbReference type="Pfam" id="PF00570">
    <property type="entry name" value="HRDC"/>
    <property type="match status" value="1"/>
</dbReference>
<dbReference type="Proteomes" id="UP001565220">
    <property type="component" value="Unassembled WGS sequence"/>
</dbReference>
<dbReference type="InterPro" id="IPR001650">
    <property type="entry name" value="Helicase_C-like"/>
</dbReference>
<comment type="cofactor">
    <cofactor evidence="1">
        <name>Mg(2+)</name>
        <dbReference type="ChEBI" id="CHEBI:18420"/>
    </cofactor>
</comment>
<keyword evidence="7" id="KW-0378">Hydrolase</keyword>
<evidence type="ECO:0000256" key="13">
    <source>
        <dbReference type="ARBA" id="ARBA00023204"/>
    </source>
</evidence>
<dbReference type="Gene3D" id="1.10.150.80">
    <property type="entry name" value="HRDC domain"/>
    <property type="match status" value="1"/>
</dbReference>
<evidence type="ECO:0000256" key="3">
    <source>
        <dbReference type="ARBA" id="ARBA00005446"/>
    </source>
</evidence>
<evidence type="ECO:0000256" key="4">
    <source>
        <dbReference type="ARBA" id="ARBA00022723"/>
    </source>
</evidence>
<dbReference type="InterPro" id="IPR014001">
    <property type="entry name" value="Helicase_ATP-bd"/>
</dbReference>
<dbReference type="InterPro" id="IPR004589">
    <property type="entry name" value="DNA_helicase_ATP-dep_RecQ"/>
</dbReference>
<feature type="domain" description="HRDC" evidence="17">
    <location>
        <begin position="514"/>
        <end position="594"/>
    </location>
</feature>
<dbReference type="PANTHER" id="PTHR13710:SF105">
    <property type="entry name" value="ATP-DEPENDENT DNA HELICASE Q1"/>
    <property type="match status" value="1"/>
</dbReference>
<dbReference type="PROSITE" id="PS51194">
    <property type="entry name" value="HELICASE_CTER"/>
    <property type="match status" value="1"/>
</dbReference>
<comment type="caution">
    <text evidence="20">The sequence shown here is derived from an EMBL/GenBank/DDBJ whole genome shotgun (WGS) entry which is preliminary data.</text>
</comment>
<dbReference type="CDD" id="cd17920">
    <property type="entry name" value="DEXHc_RecQ"/>
    <property type="match status" value="1"/>
</dbReference>
<evidence type="ECO:0000256" key="12">
    <source>
        <dbReference type="ARBA" id="ARBA00023172"/>
    </source>
</evidence>
<comment type="similarity">
    <text evidence="3">Belongs to the helicase family. RecQ subfamily.</text>
</comment>
<dbReference type="Gene3D" id="1.10.10.10">
    <property type="entry name" value="Winged helix-like DNA-binding domain superfamily/Winged helix DNA-binding domain"/>
    <property type="match status" value="1"/>
</dbReference>
<feature type="domain" description="Helicase ATP-binding" evidence="18">
    <location>
        <begin position="26"/>
        <end position="195"/>
    </location>
</feature>
<dbReference type="Gene3D" id="1.10.10.1390">
    <property type="entry name" value="ATP-dependent DNA helicase RecQ"/>
    <property type="match status" value="1"/>
</dbReference>
<dbReference type="InterPro" id="IPR032284">
    <property type="entry name" value="RecQ_Zn-bd"/>
</dbReference>
<dbReference type="CDD" id="cd18794">
    <property type="entry name" value="SF2_C_RecQ"/>
    <property type="match status" value="1"/>
</dbReference>
<evidence type="ECO:0000256" key="14">
    <source>
        <dbReference type="ARBA" id="ARBA00023235"/>
    </source>
</evidence>
<evidence type="ECO:0000256" key="15">
    <source>
        <dbReference type="ARBA" id="ARBA00034617"/>
    </source>
</evidence>
<evidence type="ECO:0000313" key="20">
    <source>
        <dbReference type="EMBL" id="MEY8764011.1"/>
    </source>
</evidence>
<name>A0ABV4DYP4_9CLOT</name>
<dbReference type="GO" id="GO:0004386">
    <property type="term" value="F:helicase activity"/>
    <property type="evidence" value="ECO:0007669"/>
    <property type="project" value="UniProtKB-KW"/>
</dbReference>
<keyword evidence="11" id="KW-0238">DNA-binding</keyword>
<keyword evidence="4" id="KW-0479">Metal-binding</keyword>
<dbReference type="SMART" id="SM00956">
    <property type="entry name" value="RQC"/>
    <property type="match status" value="1"/>
</dbReference>
<evidence type="ECO:0000256" key="1">
    <source>
        <dbReference type="ARBA" id="ARBA00001946"/>
    </source>
</evidence>
<dbReference type="Pfam" id="PF00271">
    <property type="entry name" value="Helicase_C"/>
    <property type="match status" value="1"/>
</dbReference>
<evidence type="ECO:0000256" key="8">
    <source>
        <dbReference type="ARBA" id="ARBA00022806"/>
    </source>
</evidence>
<comment type="cofactor">
    <cofactor evidence="2">
        <name>Zn(2+)</name>
        <dbReference type="ChEBI" id="CHEBI:29105"/>
    </cofactor>
</comment>
<feature type="domain" description="Helicase C-terminal" evidence="19">
    <location>
        <begin position="216"/>
        <end position="360"/>
    </location>
</feature>
<evidence type="ECO:0000256" key="16">
    <source>
        <dbReference type="NCBIfam" id="TIGR01389"/>
    </source>
</evidence>
<dbReference type="InterPro" id="IPR011545">
    <property type="entry name" value="DEAD/DEAH_box_helicase_dom"/>
</dbReference>
<dbReference type="InterPro" id="IPR002121">
    <property type="entry name" value="HRDC_dom"/>
</dbReference>
<dbReference type="InterPro" id="IPR006293">
    <property type="entry name" value="DNA_helicase_ATP-dep_RecQ_bac"/>
</dbReference>
<evidence type="ECO:0000256" key="9">
    <source>
        <dbReference type="ARBA" id="ARBA00022833"/>
    </source>
</evidence>
<dbReference type="PROSITE" id="PS51192">
    <property type="entry name" value="HELICASE_ATP_BIND_1"/>
    <property type="match status" value="1"/>
</dbReference>
<dbReference type="SUPFAM" id="SSF52540">
    <property type="entry name" value="P-loop containing nucleoside triphosphate hydrolases"/>
    <property type="match status" value="1"/>
</dbReference>
<evidence type="ECO:0000256" key="6">
    <source>
        <dbReference type="ARBA" id="ARBA00022763"/>
    </source>
</evidence>
<dbReference type="InterPro" id="IPR036388">
    <property type="entry name" value="WH-like_DNA-bd_sf"/>
</dbReference>
<keyword evidence="9" id="KW-0862">Zinc</keyword>
<dbReference type="SUPFAM" id="SSF47819">
    <property type="entry name" value="HRDC-like"/>
    <property type="match status" value="1"/>
</dbReference>
<evidence type="ECO:0000259" key="17">
    <source>
        <dbReference type="PROSITE" id="PS50967"/>
    </source>
</evidence>
<reference evidence="20 21" key="1">
    <citation type="submission" date="2024-08" db="EMBL/GenBank/DDBJ databases">
        <title>Clostridium lapicellarii sp. nov., and Clostridium renhuaiense sp. nov., two species isolated from the mud in a fermentation cellar used for producing sauce-flavour Chinese liquors.</title>
        <authorList>
            <person name="Yang F."/>
            <person name="Wang H."/>
            <person name="Chen L.Q."/>
            <person name="Zhou N."/>
            <person name="Lu J.J."/>
            <person name="Pu X.X."/>
            <person name="Wan B."/>
            <person name="Wang L."/>
            <person name="Liu S.J."/>
        </authorList>
    </citation>
    <scope>NUCLEOTIDE SEQUENCE [LARGE SCALE GENOMIC DNA]</scope>
    <source>
        <strain evidence="20 21">MT-113</strain>
    </source>
</reference>
<dbReference type="Gene3D" id="3.40.50.300">
    <property type="entry name" value="P-loop containing nucleotide triphosphate hydrolases"/>
    <property type="match status" value="2"/>
</dbReference>
<keyword evidence="13" id="KW-0234">DNA repair</keyword>
<comment type="catalytic activity">
    <reaction evidence="15">
        <text>Couples ATP hydrolysis with the unwinding of duplex DNA by translocating in the 3'-5' direction.</text>
        <dbReference type="EC" id="5.6.2.4"/>
    </reaction>
</comment>
<keyword evidence="8 20" id="KW-0347">Helicase</keyword>
<proteinExistence type="inferred from homology"/>
<dbReference type="InterPro" id="IPR027417">
    <property type="entry name" value="P-loop_NTPase"/>
</dbReference>
<dbReference type="InterPro" id="IPR029491">
    <property type="entry name" value="Helicase_HTH"/>
</dbReference>
<dbReference type="PROSITE" id="PS50967">
    <property type="entry name" value="HRDC"/>
    <property type="match status" value="1"/>
</dbReference>
<keyword evidence="6" id="KW-0227">DNA damage</keyword>
<evidence type="ECO:0000256" key="5">
    <source>
        <dbReference type="ARBA" id="ARBA00022741"/>
    </source>
</evidence>
<gene>
    <name evidence="20" type="primary">recQ</name>
    <name evidence="20" type="ORF">AB8S09_10230</name>
</gene>
<evidence type="ECO:0000259" key="19">
    <source>
        <dbReference type="PROSITE" id="PS51194"/>
    </source>
</evidence>
<keyword evidence="10" id="KW-0067">ATP-binding</keyword>
<evidence type="ECO:0000313" key="21">
    <source>
        <dbReference type="Proteomes" id="UP001565220"/>
    </source>
</evidence>
<evidence type="ECO:0000256" key="10">
    <source>
        <dbReference type="ARBA" id="ARBA00022840"/>
    </source>
</evidence>
<dbReference type="InterPro" id="IPR036390">
    <property type="entry name" value="WH_DNA-bd_sf"/>
</dbReference>
<dbReference type="InterPro" id="IPR018982">
    <property type="entry name" value="RQC_domain"/>
</dbReference>
<dbReference type="PANTHER" id="PTHR13710">
    <property type="entry name" value="DNA HELICASE RECQ FAMILY MEMBER"/>
    <property type="match status" value="1"/>
</dbReference>
<dbReference type="EMBL" id="JBGFFE010000014">
    <property type="protein sequence ID" value="MEY8764011.1"/>
    <property type="molecule type" value="Genomic_DNA"/>
</dbReference>
<dbReference type="SUPFAM" id="SSF46785">
    <property type="entry name" value="Winged helix' DNA-binding domain"/>
    <property type="match status" value="1"/>
</dbReference>
<keyword evidence="21" id="KW-1185">Reference proteome</keyword>
<dbReference type="Pfam" id="PF00270">
    <property type="entry name" value="DEAD"/>
    <property type="match status" value="1"/>
</dbReference>
<dbReference type="Pfam" id="PF09382">
    <property type="entry name" value="RQC"/>
    <property type="match status" value="1"/>
</dbReference>
<evidence type="ECO:0000256" key="7">
    <source>
        <dbReference type="ARBA" id="ARBA00022801"/>
    </source>
</evidence>
<protein>
    <recommendedName>
        <fullName evidence="16">DNA helicase RecQ</fullName>
        <ecNumber evidence="16">5.6.2.4</ecNumber>
    </recommendedName>
</protein>
<dbReference type="RefSeq" id="WP_294181782.1">
    <property type="nucleotide sequence ID" value="NZ_JBGFFE010000014.1"/>
</dbReference>
<dbReference type="Pfam" id="PF16124">
    <property type="entry name" value="RecQ_Zn_bind"/>
    <property type="match status" value="1"/>
</dbReference>